<dbReference type="InterPro" id="IPR021109">
    <property type="entry name" value="Peptidase_aspartic_dom_sf"/>
</dbReference>
<evidence type="ECO:0000313" key="2">
    <source>
        <dbReference type="Proteomes" id="UP001151760"/>
    </source>
</evidence>
<dbReference type="Pfam" id="PF08284">
    <property type="entry name" value="RVP_2"/>
    <property type="match status" value="1"/>
</dbReference>
<dbReference type="EMBL" id="BQNB010016471">
    <property type="protein sequence ID" value="GJT52175.1"/>
    <property type="molecule type" value="Genomic_DNA"/>
</dbReference>
<dbReference type="SUPFAM" id="SSF50630">
    <property type="entry name" value="Acid proteases"/>
    <property type="match status" value="1"/>
</dbReference>
<comment type="caution">
    <text evidence="1">The sequence shown here is derived from an EMBL/GenBank/DDBJ whole genome shotgun (WGS) entry which is preliminary data.</text>
</comment>
<reference evidence="1" key="2">
    <citation type="submission" date="2022-01" db="EMBL/GenBank/DDBJ databases">
        <authorList>
            <person name="Yamashiro T."/>
            <person name="Shiraishi A."/>
            <person name="Satake H."/>
            <person name="Nakayama K."/>
        </authorList>
    </citation>
    <scope>NUCLEOTIDE SEQUENCE</scope>
</reference>
<dbReference type="CDD" id="cd00303">
    <property type="entry name" value="retropepsin_like"/>
    <property type="match status" value="1"/>
</dbReference>
<reference evidence="1" key="1">
    <citation type="journal article" date="2022" name="Int. J. Mol. Sci.">
        <title>Draft Genome of Tanacetum Coccineum: Genomic Comparison of Closely Related Tanacetum-Family Plants.</title>
        <authorList>
            <person name="Yamashiro T."/>
            <person name="Shiraishi A."/>
            <person name="Nakayama K."/>
            <person name="Satake H."/>
        </authorList>
    </citation>
    <scope>NUCLEOTIDE SEQUENCE</scope>
</reference>
<dbReference type="Proteomes" id="UP001151760">
    <property type="component" value="Unassembled WGS sequence"/>
</dbReference>
<name>A0ABQ5EMS3_9ASTR</name>
<evidence type="ECO:0000313" key="1">
    <source>
        <dbReference type="EMBL" id="GJT52175.1"/>
    </source>
</evidence>
<proteinExistence type="predicted"/>
<dbReference type="Gene3D" id="2.40.70.10">
    <property type="entry name" value="Acid Proteases"/>
    <property type="match status" value="1"/>
</dbReference>
<sequence>MVKLNARCSAILQNELPPKEKDLGSFIPPCVISNALADLGASVSVMPFSMFKRLGLGNPKPINMVIEMADRSMQSPKGIVENVLVKIHNFIFPVDFVILDIIKDDKVPIILGRPMLATAHGKIDVFGKKISLEVGTKHIVFNDNEGTRPLTVSLVCVINDYQVIDDLGGPEDLEEVLMNEDINGDLGNFLKENGLLPNFDGHEAISFSPSRSLKINKDSFGTFHDSNNNMSIRIDDFEITDLWDDLDLGVLTSDNNWSKPEFFSTRSRVHQHNPYNL</sequence>
<organism evidence="1 2">
    <name type="scientific">Tanacetum coccineum</name>
    <dbReference type="NCBI Taxonomy" id="301880"/>
    <lineage>
        <taxon>Eukaryota</taxon>
        <taxon>Viridiplantae</taxon>
        <taxon>Streptophyta</taxon>
        <taxon>Embryophyta</taxon>
        <taxon>Tracheophyta</taxon>
        <taxon>Spermatophyta</taxon>
        <taxon>Magnoliopsida</taxon>
        <taxon>eudicotyledons</taxon>
        <taxon>Gunneridae</taxon>
        <taxon>Pentapetalae</taxon>
        <taxon>asterids</taxon>
        <taxon>campanulids</taxon>
        <taxon>Asterales</taxon>
        <taxon>Asteraceae</taxon>
        <taxon>Asteroideae</taxon>
        <taxon>Anthemideae</taxon>
        <taxon>Anthemidinae</taxon>
        <taxon>Tanacetum</taxon>
    </lineage>
</organism>
<dbReference type="PANTHER" id="PTHR33067">
    <property type="entry name" value="RNA-DIRECTED DNA POLYMERASE-RELATED"/>
    <property type="match status" value="1"/>
</dbReference>
<keyword evidence="2" id="KW-1185">Reference proteome</keyword>
<accession>A0ABQ5EMS3</accession>
<gene>
    <name evidence="1" type="ORF">Tco_0978332</name>
</gene>
<dbReference type="PANTHER" id="PTHR33067:SF9">
    <property type="entry name" value="RNA-DIRECTED DNA POLYMERASE"/>
    <property type="match status" value="1"/>
</dbReference>
<protein>
    <submittedName>
        <fullName evidence="1">Retrovirus-related pol polyprotein from transposon TNT 1-94</fullName>
    </submittedName>
</protein>